<accession>A0A2S9QCV6</accession>
<dbReference type="Pfam" id="PF14091">
    <property type="entry name" value="DUF4269"/>
    <property type="match status" value="1"/>
</dbReference>
<dbReference type="RefSeq" id="WP_105862090.1">
    <property type="nucleotide sequence ID" value="NZ_PUEJ01000004.1"/>
</dbReference>
<protein>
    <submittedName>
        <fullName evidence="1">DUF4269 domain-containing protein</fullName>
    </submittedName>
</protein>
<gene>
    <name evidence="1" type="ORF">C5L14_10925</name>
</gene>
<dbReference type="AlphaFoldDB" id="A0A2S9QCV6"/>
<dbReference type="InterPro" id="IPR025365">
    <property type="entry name" value="DUF4269"/>
</dbReference>
<reference evidence="1 2" key="1">
    <citation type="submission" date="2018-02" db="EMBL/GenBank/DDBJ databases">
        <title>Whole genome sequencing of endophytic bacterium.</title>
        <authorList>
            <person name="Eedara R."/>
            <person name="Podile A.R."/>
        </authorList>
    </citation>
    <scope>NUCLEOTIDE SEQUENCE [LARGE SCALE GENOMIC DNA]</scope>
    <source>
        <strain evidence="1 2">RP1T</strain>
    </source>
</reference>
<dbReference type="EMBL" id="PUEJ01000004">
    <property type="protein sequence ID" value="PRH87150.1"/>
    <property type="molecule type" value="Genomic_DNA"/>
</dbReference>
<name>A0A2S9QCV6_9HYPH</name>
<sequence>MTARPGYTQALQATGLLDLLRAYDPHVAGTPPLGVDLPASDIDILCHAPDALAFTRTIWQALVGAPAFSIHQWTGGGRPVIATFTAQGWCFEIFASIQPVAEQAGWRHFLVERRLLALGGEALRSSVVQHRQAGLKTEPAFAAALGLKGDPYRDLLELHRQTDGDLVAILAAAGYLAHSEQN</sequence>
<evidence type="ECO:0000313" key="1">
    <source>
        <dbReference type="EMBL" id="PRH87150.1"/>
    </source>
</evidence>
<evidence type="ECO:0000313" key="2">
    <source>
        <dbReference type="Proteomes" id="UP000237682"/>
    </source>
</evidence>
<keyword evidence="2" id="KW-1185">Reference proteome</keyword>
<proteinExistence type="predicted"/>
<dbReference type="OrthoDB" id="6402248at2"/>
<dbReference type="Proteomes" id="UP000237682">
    <property type="component" value="Unassembled WGS sequence"/>
</dbReference>
<organism evidence="1 2">
    <name type="scientific">Labrys okinawensis</name>
    <dbReference type="NCBI Taxonomy" id="346911"/>
    <lineage>
        <taxon>Bacteria</taxon>
        <taxon>Pseudomonadati</taxon>
        <taxon>Pseudomonadota</taxon>
        <taxon>Alphaproteobacteria</taxon>
        <taxon>Hyphomicrobiales</taxon>
        <taxon>Xanthobacteraceae</taxon>
        <taxon>Labrys</taxon>
    </lineage>
</organism>
<comment type="caution">
    <text evidence="1">The sequence shown here is derived from an EMBL/GenBank/DDBJ whole genome shotgun (WGS) entry which is preliminary data.</text>
</comment>